<evidence type="ECO:0000313" key="3">
    <source>
        <dbReference type="Proteomes" id="UP000254807"/>
    </source>
</evidence>
<protein>
    <submittedName>
        <fullName evidence="2">Uncharacterized protein</fullName>
    </submittedName>
</protein>
<name>A0A366U8S8_ENTGA</name>
<proteinExistence type="predicted"/>
<evidence type="ECO:0000313" key="2">
    <source>
        <dbReference type="EMBL" id="STD84696.1"/>
    </source>
</evidence>
<accession>A0A366U8S8</accession>
<keyword evidence="3" id="KW-1185">Reference proteome</keyword>
<reference evidence="2 3" key="1">
    <citation type="submission" date="2018-06" db="EMBL/GenBank/DDBJ databases">
        <authorList>
            <consortium name="Pathogen Informatics"/>
            <person name="Doyle S."/>
        </authorList>
    </citation>
    <scope>NUCLEOTIDE SEQUENCE [LARGE SCALE GENOMIC DNA]</scope>
    <source>
        <strain evidence="2 3">NCTC12360</strain>
    </source>
</reference>
<dbReference type="AlphaFoldDB" id="A0A366U8S8"/>
<sequence length="150" mass="17273">MMKTDIFESDDVKLKDLRFDSSQFIIPSDVYAVQARKKYEYRKINSENVKTDILLGYNVVVYDSDLVRVAIEKGKTLSGLKPITIFVHKLEGDISDIDNLIEHGVPLFFKVKNLISFPKWKVTGKDDKGYSKGHYEGIRFEADVFQAMKE</sequence>
<dbReference type="EMBL" id="UFYW01000001">
    <property type="protein sequence ID" value="STD84696.1"/>
    <property type="molecule type" value="Genomic_DNA"/>
</dbReference>
<gene>
    <name evidence="1" type="ORF">EGM181_15095</name>
    <name evidence="2" type="ORF">NCTC12360_03241</name>
</gene>
<evidence type="ECO:0000313" key="4">
    <source>
        <dbReference type="Proteomes" id="UP000516696"/>
    </source>
</evidence>
<reference evidence="1 4" key="2">
    <citation type="submission" date="2020-03" db="EMBL/GenBank/DDBJ databases">
        <title>Characterization of ganglioside-mimicking enterococci.</title>
        <authorList>
            <person name="Patry R.T."/>
            <person name="Nothaft H."/>
            <person name="Bridger R."/>
            <person name="Shajahan A."/>
            <person name="Huynh S."/>
            <person name="Sanchez S."/>
            <person name="Azadi P."/>
            <person name="Cooper K."/>
            <person name="Miller W.G."/>
            <person name="Parker C.T."/>
            <person name="Wells L."/>
            <person name="Szymanski C.M."/>
        </authorList>
    </citation>
    <scope>NUCLEOTIDE SEQUENCE [LARGE SCALE GENOMIC DNA]</scope>
    <source>
        <strain evidence="1 4">EGM181</strain>
    </source>
</reference>
<dbReference type="Proteomes" id="UP000254807">
    <property type="component" value="Unassembled WGS sequence"/>
</dbReference>
<dbReference type="RefSeq" id="WP_060813884.1">
    <property type="nucleotide sequence ID" value="NZ_CP050485.1"/>
</dbReference>
<evidence type="ECO:0000313" key="1">
    <source>
        <dbReference type="EMBL" id="QOG28487.1"/>
    </source>
</evidence>
<dbReference type="Proteomes" id="UP000516696">
    <property type="component" value="Chromosome"/>
</dbReference>
<dbReference type="EMBL" id="CP050485">
    <property type="protein sequence ID" value="QOG28487.1"/>
    <property type="molecule type" value="Genomic_DNA"/>
</dbReference>
<organism evidence="2 3">
    <name type="scientific">Enterococcus gallinarum</name>
    <dbReference type="NCBI Taxonomy" id="1353"/>
    <lineage>
        <taxon>Bacteria</taxon>
        <taxon>Bacillati</taxon>
        <taxon>Bacillota</taxon>
        <taxon>Bacilli</taxon>
        <taxon>Lactobacillales</taxon>
        <taxon>Enterococcaceae</taxon>
        <taxon>Enterococcus</taxon>
    </lineage>
</organism>